<feature type="transmembrane region" description="Helical" evidence="1">
    <location>
        <begin position="65"/>
        <end position="89"/>
    </location>
</feature>
<evidence type="ECO:0000259" key="2">
    <source>
        <dbReference type="Pfam" id="PF14378"/>
    </source>
</evidence>
<dbReference type="Proteomes" id="UP000075755">
    <property type="component" value="Chromosome"/>
</dbReference>
<dbReference type="KEGG" id="aak:AA2016_3831"/>
<dbReference type="EMBL" id="JACICB010000003">
    <property type="protein sequence ID" value="MBB3704597.1"/>
    <property type="molecule type" value="Genomic_DNA"/>
</dbReference>
<evidence type="ECO:0000313" key="4">
    <source>
        <dbReference type="EMBL" id="MBB3704597.1"/>
    </source>
</evidence>
<reference evidence="4 6" key="2">
    <citation type="submission" date="2020-08" db="EMBL/GenBank/DDBJ databases">
        <title>Genomic Encyclopedia of Type Strains, Phase IV (KMG-IV): sequencing the most valuable type-strain genomes for metagenomic binning, comparative biology and taxonomic classification.</title>
        <authorList>
            <person name="Goeker M."/>
        </authorList>
    </citation>
    <scope>NUCLEOTIDE SEQUENCE [LARGE SCALE GENOMIC DNA]</scope>
    <source>
        <strain evidence="4 6">DSM 10368</strain>
    </source>
</reference>
<dbReference type="Proteomes" id="UP000577697">
    <property type="component" value="Unassembled WGS sequence"/>
</dbReference>
<protein>
    <recommendedName>
        <fullName evidence="2">Inositolphosphotransferase Aur1/Ipt1 domain-containing protein</fullName>
    </recommendedName>
</protein>
<keyword evidence="1" id="KW-0472">Membrane</keyword>
<evidence type="ECO:0000313" key="5">
    <source>
        <dbReference type="Proteomes" id="UP000075755"/>
    </source>
</evidence>
<dbReference type="InterPro" id="IPR026841">
    <property type="entry name" value="Aur1/Ipt1"/>
</dbReference>
<evidence type="ECO:0000313" key="6">
    <source>
        <dbReference type="Proteomes" id="UP000577697"/>
    </source>
</evidence>
<dbReference type="EMBL" id="CP015005">
    <property type="protein sequence ID" value="AMS42751.1"/>
    <property type="molecule type" value="Genomic_DNA"/>
</dbReference>
<evidence type="ECO:0000256" key="1">
    <source>
        <dbReference type="SAM" id="Phobius"/>
    </source>
</evidence>
<keyword evidence="6" id="KW-1185">Reference proteome</keyword>
<dbReference type="Pfam" id="PF14378">
    <property type="entry name" value="PAP2_3"/>
    <property type="match status" value="1"/>
</dbReference>
<reference evidence="3 5" key="1">
    <citation type="submission" date="2016-03" db="EMBL/GenBank/DDBJ databases">
        <title>Complete genome of Aminobacter aminovorans KCTC 2477.</title>
        <authorList>
            <person name="Kim K.M."/>
        </authorList>
    </citation>
    <scope>NUCLEOTIDE SEQUENCE [LARGE SCALE GENOMIC DNA]</scope>
    <source>
        <strain evidence="3 5">KCTC 2477</strain>
    </source>
</reference>
<keyword evidence="1" id="KW-0812">Transmembrane</keyword>
<keyword evidence="1" id="KW-1133">Transmembrane helix</keyword>
<feature type="transmembrane region" description="Helical" evidence="1">
    <location>
        <begin position="31"/>
        <end position="53"/>
    </location>
</feature>
<organism evidence="3 5">
    <name type="scientific">Aminobacter aminovorans</name>
    <name type="common">Chelatobacter heintzii</name>
    <dbReference type="NCBI Taxonomy" id="83263"/>
    <lineage>
        <taxon>Bacteria</taxon>
        <taxon>Pseudomonadati</taxon>
        <taxon>Pseudomonadota</taxon>
        <taxon>Alphaproteobacteria</taxon>
        <taxon>Hyphomicrobiales</taxon>
        <taxon>Phyllobacteriaceae</taxon>
        <taxon>Aminobacter</taxon>
    </lineage>
</organism>
<dbReference type="AlphaFoldDB" id="A0AAC9ARZ3"/>
<dbReference type="RefSeq" id="WP_067962432.1">
    <property type="nucleotide sequence ID" value="NZ_CP015005.1"/>
</dbReference>
<proteinExistence type="predicted"/>
<name>A0AAC9ARZ3_AMIAI</name>
<accession>A0AAC9ARZ3</accession>
<feature type="domain" description="Inositolphosphotransferase Aur1/Ipt1" evidence="2">
    <location>
        <begin position="7"/>
        <end position="103"/>
    </location>
</feature>
<dbReference type="GO" id="GO:0016020">
    <property type="term" value="C:membrane"/>
    <property type="evidence" value="ECO:0007669"/>
    <property type="project" value="UniProtKB-SubCell"/>
</dbReference>
<evidence type="ECO:0000313" key="3">
    <source>
        <dbReference type="EMBL" id="AMS42751.1"/>
    </source>
</evidence>
<sequence>MPLIDDRLITFDAALGFDWRAYVDFVNARPWLAQLSSMVYASLSQVALTILATSMLGRTRRVQQVVTAVMLGALVCVLVSALLPAAGVLGTVRPSADFMAMNKPIVDLAYKQAFF</sequence>
<gene>
    <name evidence="3" type="ORF">AA2016_3831</name>
    <name evidence="4" type="ORF">FHS67_000900</name>
</gene>